<dbReference type="EMBL" id="BLLF01004298">
    <property type="protein sequence ID" value="GFH29339.1"/>
    <property type="molecule type" value="Genomic_DNA"/>
</dbReference>
<protein>
    <submittedName>
        <fullName evidence="1">Uncharacterized protein</fullName>
    </submittedName>
</protein>
<comment type="caution">
    <text evidence="1">The sequence shown here is derived from an EMBL/GenBank/DDBJ whole genome shotgun (WGS) entry which is preliminary data.</text>
</comment>
<evidence type="ECO:0000313" key="2">
    <source>
        <dbReference type="Proteomes" id="UP000485058"/>
    </source>
</evidence>
<gene>
    <name evidence="1" type="ORF">HaLaN_27981</name>
</gene>
<organism evidence="1 2">
    <name type="scientific">Haematococcus lacustris</name>
    <name type="common">Green alga</name>
    <name type="synonym">Haematococcus pluvialis</name>
    <dbReference type="NCBI Taxonomy" id="44745"/>
    <lineage>
        <taxon>Eukaryota</taxon>
        <taxon>Viridiplantae</taxon>
        <taxon>Chlorophyta</taxon>
        <taxon>core chlorophytes</taxon>
        <taxon>Chlorophyceae</taxon>
        <taxon>CS clade</taxon>
        <taxon>Chlamydomonadales</taxon>
        <taxon>Haematococcaceae</taxon>
        <taxon>Haematococcus</taxon>
    </lineage>
</organism>
<sequence length="128" mass="14553">MQGLFKQFGTLPAPYNAYPRFKTLINEAIGTLDQTQKRVHSISKAVMEQTRVWGEEVGVARKAGNRRTVLASWTEGLRQVQQLKDFGVPSFPLPEGWAVAFPPVTWMEMMHRKGEELVSPVARKHDME</sequence>
<accession>A0A6A0A9D0</accession>
<proteinExistence type="predicted"/>
<evidence type="ECO:0000313" key="1">
    <source>
        <dbReference type="EMBL" id="GFH29339.1"/>
    </source>
</evidence>
<feature type="non-terminal residue" evidence="1">
    <location>
        <position position="128"/>
    </location>
</feature>
<name>A0A6A0A9D0_HAELA</name>
<reference evidence="1 2" key="1">
    <citation type="submission" date="2020-02" db="EMBL/GenBank/DDBJ databases">
        <title>Draft genome sequence of Haematococcus lacustris strain NIES-144.</title>
        <authorList>
            <person name="Morimoto D."/>
            <person name="Nakagawa S."/>
            <person name="Yoshida T."/>
            <person name="Sawayama S."/>
        </authorList>
    </citation>
    <scope>NUCLEOTIDE SEQUENCE [LARGE SCALE GENOMIC DNA]</scope>
    <source>
        <strain evidence="1 2">NIES-144</strain>
    </source>
</reference>
<keyword evidence="2" id="KW-1185">Reference proteome</keyword>
<dbReference type="Proteomes" id="UP000485058">
    <property type="component" value="Unassembled WGS sequence"/>
</dbReference>
<dbReference type="AlphaFoldDB" id="A0A6A0A9D0"/>